<dbReference type="Proteomes" id="UP001153076">
    <property type="component" value="Unassembled WGS sequence"/>
</dbReference>
<reference evidence="2" key="1">
    <citation type="submission" date="2022-04" db="EMBL/GenBank/DDBJ databases">
        <title>Carnegiea gigantea Genome sequencing and assembly v2.</title>
        <authorList>
            <person name="Copetti D."/>
            <person name="Sanderson M.J."/>
            <person name="Burquez A."/>
            <person name="Wojciechowski M.F."/>
        </authorList>
    </citation>
    <scope>NUCLEOTIDE SEQUENCE</scope>
    <source>
        <strain evidence="2">SGP5-SGP5p</strain>
        <tissue evidence="2">Aerial part</tissue>
    </source>
</reference>
<dbReference type="Gene3D" id="3.10.180.10">
    <property type="entry name" value="2,3-Dihydroxybiphenyl 1,2-Dioxygenase, domain 1"/>
    <property type="match status" value="1"/>
</dbReference>
<proteinExistence type="predicted"/>
<evidence type="ECO:0000313" key="3">
    <source>
        <dbReference type="Proteomes" id="UP001153076"/>
    </source>
</evidence>
<evidence type="ECO:0000259" key="1">
    <source>
        <dbReference type="Pfam" id="PF00903"/>
    </source>
</evidence>
<dbReference type="Pfam" id="PF00903">
    <property type="entry name" value="Glyoxalase"/>
    <property type="match status" value="1"/>
</dbReference>
<protein>
    <recommendedName>
        <fullName evidence="1">Glyoxalase/fosfomycin resistance/dioxygenase domain-containing protein</fullName>
    </recommendedName>
</protein>
<dbReference type="InterPro" id="IPR029068">
    <property type="entry name" value="Glyas_Bleomycin-R_OHBP_Dase"/>
</dbReference>
<accession>A0A9Q1K5H0</accession>
<comment type="caution">
    <text evidence="2">The sequence shown here is derived from an EMBL/GenBank/DDBJ whole genome shotgun (WGS) entry which is preliminary data.</text>
</comment>
<keyword evidence="3" id="KW-1185">Reference proteome</keyword>
<dbReference type="InterPro" id="IPR004360">
    <property type="entry name" value="Glyas_Fos-R_dOase_dom"/>
</dbReference>
<dbReference type="PANTHER" id="PTHR46142">
    <property type="match status" value="1"/>
</dbReference>
<dbReference type="SUPFAM" id="SSF54593">
    <property type="entry name" value="Glyoxalase/Bleomycin resistance protein/Dihydroxybiphenyl dioxygenase"/>
    <property type="match status" value="1"/>
</dbReference>
<evidence type="ECO:0000313" key="2">
    <source>
        <dbReference type="EMBL" id="KAJ8436854.1"/>
    </source>
</evidence>
<dbReference type="OrthoDB" id="16820at2759"/>
<gene>
    <name evidence="2" type="ORF">Cgig2_026178</name>
</gene>
<sequence length="155" mass="17772">MRNDDKNPLSLKCLNHISILKSPLIFIRTYWDLSQLSDQDHLIFMLFNYGIGIHLIQSEDTNGLGPVKVINPKDHHISFQCESMATVEERLKEMKIECIKSRVTEGGTSVDQLFFHDPDGLMIEICNCENLPVVPLRADLPIRSCPRVNYVFKQS</sequence>
<name>A0A9Q1K5H0_9CARY</name>
<feature type="domain" description="Glyoxalase/fosfomycin resistance/dioxygenase" evidence="1">
    <location>
        <begin position="46"/>
        <end position="125"/>
    </location>
</feature>
<dbReference type="PANTHER" id="PTHR46142:SF14">
    <property type="entry name" value="METHYLMALONYL-COA EPIMERASE, MITOCHONDRIAL-LIKE"/>
    <property type="match status" value="1"/>
</dbReference>
<organism evidence="2 3">
    <name type="scientific">Carnegiea gigantea</name>
    <dbReference type="NCBI Taxonomy" id="171969"/>
    <lineage>
        <taxon>Eukaryota</taxon>
        <taxon>Viridiplantae</taxon>
        <taxon>Streptophyta</taxon>
        <taxon>Embryophyta</taxon>
        <taxon>Tracheophyta</taxon>
        <taxon>Spermatophyta</taxon>
        <taxon>Magnoliopsida</taxon>
        <taxon>eudicotyledons</taxon>
        <taxon>Gunneridae</taxon>
        <taxon>Pentapetalae</taxon>
        <taxon>Caryophyllales</taxon>
        <taxon>Cactineae</taxon>
        <taxon>Cactaceae</taxon>
        <taxon>Cactoideae</taxon>
        <taxon>Echinocereeae</taxon>
        <taxon>Carnegiea</taxon>
    </lineage>
</organism>
<dbReference type="AlphaFoldDB" id="A0A9Q1K5H0"/>
<dbReference type="EMBL" id="JAKOGI010000326">
    <property type="protein sequence ID" value="KAJ8436854.1"/>
    <property type="molecule type" value="Genomic_DNA"/>
</dbReference>